<dbReference type="Pfam" id="PF00365">
    <property type="entry name" value="PFK"/>
    <property type="match status" value="2"/>
</dbReference>
<dbReference type="EMBL" id="CANHGI010000003">
    <property type="protein sequence ID" value="CAI5444863.1"/>
    <property type="molecule type" value="Genomic_DNA"/>
</dbReference>
<evidence type="ECO:0000256" key="7">
    <source>
        <dbReference type="ARBA" id="ARBA00022679"/>
    </source>
</evidence>
<keyword evidence="7" id="KW-0808">Transferase</keyword>
<evidence type="ECO:0000256" key="13">
    <source>
        <dbReference type="ARBA" id="ARBA00023152"/>
    </source>
</evidence>
<evidence type="ECO:0000256" key="9">
    <source>
        <dbReference type="ARBA" id="ARBA00022741"/>
    </source>
</evidence>
<dbReference type="Proteomes" id="UP001152747">
    <property type="component" value="Unassembled WGS sequence"/>
</dbReference>
<comment type="catalytic activity">
    <reaction evidence="14">
        <text>beta-D-fructose 6-phosphate + ATP = beta-D-fructose 1,6-bisphosphate + ADP + H(+)</text>
        <dbReference type="Rhea" id="RHEA:16109"/>
        <dbReference type="ChEBI" id="CHEBI:15378"/>
        <dbReference type="ChEBI" id="CHEBI:30616"/>
        <dbReference type="ChEBI" id="CHEBI:32966"/>
        <dbReference type="ChEBI" id="CHEBI:57634"/>
        <dbReference type="ChEBI" id="CHEBI:456216"/>
        <dbReference type="EC" id="2.7.1.11"/>
    </reaction>
</comment>
<evidence type="ECO:0000259" key="15">
    <source>
        <dbReference type="Pfam" id="PF00365"/>
    </source>
</evidence>
<dbReference type="NCBIfam" id="TIGR02478">
    <property type="entry name" value="6PF1K_euk"/>
    <property type="match status" value="1"/>
</dbReference>
<evidence type="ECO:0000256" key="3">
    <source>
        <dbReference type="ARBA" id="ARBA00004679"/>
    </source>
</evidence>
<comment type="subcellular location">
    <subcellularLocation>
        <location evidence="2">Cytoplasm</location>
    </subcellularLocation>
</comment>
<evidence type="ECO:0000313" key="16">
    <source>
        <dbReference type="EMBL" id="CAI5444863.1"/>
    </source>
</evidence>
<evidence type="ECO:0000256" key="10">
    <source>
        <dbReference type="ARBA" id="ARBA00022777"/>
    </source>
</evidence>
<evidence type="ECO:0000256" key="5">
    <source>
        <dbReference type="ARBA" id="ARBA00022490"/>
    </source>
</evidence>
<dbReference type="GO" id="GO:0006002">
    <property type="term" value="P:fructose 6-phosphate metabolic process"/>
    <property type="evidence" value="ECO:0007669"/>
    <property type="project" value="InterPro"/>
</dbReference>
<dbReference type="GO" id="GO:0005945">
    <property type="term" value="C:6-phosphofructokinase complex"/>
    <property type="evidence" value="ECO:0007669"/>
    <property type="project" value="TreeGrafter"/>
</dbReference>
<dbReference type="AlphaFoldDB" id="A0A9P1MZW6"/>
<dbReference type="PANTHER" id="PTHR13697">
    <property type="entry name" value="PHOSPHOFRUCTOKINASE"/>
    <property type="match status" value="1"/>
</dbReference>
<reference evidence="16" key="1">
    <citation type="submission" date="2022-11" db="EMBL/GenBank/DDBJ databases">
        <authorList>
            <person name="Kikuchi T."/>
        </authorList>
    </citation>
    <scope>NUCLEOTIDE SEQUENCE</scope>
    <source>
        <strain evidence="16">PS1010</strain>
    </source>
</reference>
<evidence type="ECO:0000256" key="12">
    <source>
        <dbReference type="ARBA" id="ARBA00022842"/>
    </source>
</evidence>
<dbReference type="GO" id="GO:0070095">
    <property type="term" value="F:fructose-6-phosphate binding"/>
    <property type="evidence" value="ECO:0007669"/>
    <property type="project" value="TreeGrafter"/>
</dbReference>
<dbReference type="GO" id="GO:0016208">
    <property type="term" value="F:AMP binding"/>
    <property type="evidence" value="ECO:0007669"/>
    <property type="project" value="TreeGrafter"/>
</dbReference>
<keyword evidence="12" id="KW-0460">Magnesium</keyword>
<organism evidence="16 17">
    <name type="scientific">Caenorhabditis angaria</name>
    <dbReference type="NCBI Taxonomy" id="860376"/>
    <lineage>
        <taxon>Eukaryota</taxon>
        <taxon>Metazoa</taxon>
        <taxon>Ecdysozoa</taxon>
        <taxon>Nematoda</taxon>
        <taxon>Chromadorea</taxon>
        <taxon>Rhabditida</taxon>
        <taxon>Rhabditina</taxon>
        <taxon>Rhabditomorpha</taxon>
        <taxon>Rhabditoidea</taxon>
        <taxon>Rhabditidae</taxon>
        <taxon>Peloderinae</taxon>
        <taxon>Caenorhabditis</taxon>
    </lineage>
</organism>
<dbReference type="GO" id="GO:0061621">
    <property type="term" value="P:canonical glycolysis"/>
    <property type="evidence" value="ECO:0007669"/>
    <property type="project" value="TreeGrafter"/>
</dbReference>
<dbReference type="PROSITE" id="PS00433">
    <property type="entry name" value="PHOSPHOFRUCTOKINASE"/>
    <property type="match status" value="1"/>
</dbReference>
<dbReference type="Gene3D" id="3.40.50.460">
    <property type="entry name" value="Phosphofructokinase domain"/>
    <property type="match status" value="2"/>
</dbReference>
<evidence type="ECO:0000313" key="17">
    <source>
        <dbReference type="Proteomes" id="UP001152747"/>
    </source>
</evidence>
<dbReference type="InterPro" id="IPR009161">
    <property type="entry name" value="6-Pfructokinase_euk"/>
</dbReference>
<gene>
    <name evidence="16" type="ORF">CAMP_LOCUS7500</name>
</gene>
<feature type="domain" description="Phosphofructokinase" evidence="15">
    <location>
        <begin position="19"/>
        <end position="321"/>
    </location>
</feature>
<dbReference type="PRINTS" id="PR00476">
    <property type="entry name" value="PHFRCTKINASE"/>
</dbReference>
<dbReference type="GO" id="GO:0042802">
    <property type="term" value="F:identical protein binding"/>
    <property type="evidence" value="ECO:0007669"/>
    <property type="project" value="TreeGrafter"/>
</dbReference>
<comment type="caution">
    <text evidence="16">The sequence shown here is derived from an EMBL/GenBank/DDBJ whole genome shotgun (WGS) entry which is preliminary data.</text>
</comment>
<sequence length="764" mass="84367">MSTKQTSSKMDKIVNQVSVGVMTSGGDSPGMNSAIRAVVRETLRRNYRCYLIREGYAGLISGKIDEANWSSVANITHIGGSFIGTSRCDEFRTYDGRKKAAKQMYERQMFNLVVIGGDGSLTGAQKLKEDWMKIGEELFAEGNIKLDVANKGRELRLVGIVGSIDNDCIETDKSIGSDSALHRICESIDGLVMTAQSHQRIFVIEVMGRHCGYLALTSGIAVEADFVFYPEMSLEENWADKLCQQLETVRKLGKRHNIIIIGEGCKNAKGEKFDAKLVKSEIENRMTAEVRTVSLGHLQRGGTPTFLDRLLGLRMGYNAVKELLRVDKDGKPFTGSQNNASVICLRGHTIKQQSLDKVLRKVEQANDEIKHGNVEKATKLRGTGFLDKTEFVAVVSNPLKTEMSSKSKVFAVIHVGLPVAGMNAITFAFTRMANQQNIEIVGIQGAWDGLKNNGVIPLTWKSVEGWAQEGGSLLGAKRQLPSELDQIAQGLNDHNIDGLLIVGGFTAFVSALIMHKNRSEYSSFNIPIVVVPATVSNNCPGTCASIGADTALNEICRQVDNIRQSAIGSKNKVMIIETMGKRSGYLASMVALATGSDYAITYQNVMDKDQVSQLAKKVKTKLEAGKIDKYLIIKSEDTIENVSSASMKSIFEQEFGEKFSVRITNLGYSQFGGHPTCFDRQMGIRMGIRAFEALFNPKKMGKRDCCVIGLRGSRLKYVPVCGLEKKVCMNHFLPLKMWWIETHSLIERLTWKPEDMEEKTITTS</sequence>
<keyword evidence="8" id="KW-0479">Metal-binding</keyword>
<comment type="cofactor">
    <cofactor evidence="1">
        <name>Mg(2+)</name>
        <dbReference type="ChEBI" id="CHEBI:18420"/>
    </cofactor>
</comment>
<dbReference type="EC" id="2.7.1.11" evidence="4"/>
<keyword evidence="10" id="KW-0418">Kinase</keyword>
<evidence type="ECO:0000256" key="11">
    <source>
        <dbReference type="ARBA" id="ARBA00022840"/>
    </source>
</evidence>
<evidence type="ECO:0000256" key="14">
    <source>
        <dbReference type="ARBA" id="ARBA00048070"/>
    </source>
</evidence>
<dbReference type="InterPro" id="IPR000023">
    <property type="entry name" value="Phosphofructokinase_dom"/>
</dbReference>
<dbReference type="InterPro" id="IPR015912">
    <property type="entry name" value="Phosphofructokinase_CS"/>
</dbReference>
<dbReference type="PANTHER" id="PTHR13697:SF8">
    <property type="entry name" value="ATP-DEPENDENT 6-PHOSPHOFRUCTOKINASE 2"/>
    <property type="match status" value="1"/>
</dbReference>
<keyword evidence="5" id="KW-0963">Cytoplasm</keyword>
<dbReference type="FunFam" id="3.40.50.460:FF:000002">
    <property type="entry name" value="ATP-dependent 6-phosphofructokinase"/>
    <property type="match status" value="1"/>
</dbReference>
<dbReference type="InterPro" id="IPR035966">
    <property type="entry name" value="PKF_sf"/>
</dbReference>
<dbReference type="InterPro" id="IPR022953">
    <property type="entry name" value="ATP_PFK"/>
</dbReference>
<dbReference type="GO" id="GO:0030388">
    <property type="term" value="P:fructose 1,6-bisphosphate metabolic process"/>
    <property type="evidence" value="ECO:0007669"/>
    <property type="project" value="TreeGrafter"/>
</dbReference>
<evidence type="ECO:0000256" key="8">
    <source>
        <dbReference type="ARBA" id="ARBA00022723"/>
    </source>
</evidence>
<evidence type="ECO:0000256" key="2">
    <source>
        <dbReference type="ARBA" id="ARBA00004496"/>
    </source>
</evidence>
<evidence type="ECO:0000256" key="1">
    <source>
        <dbReference type="ARBA" id="ARBA00001946"/>
    </source>
</evidence>
<keyword evidence="17" id="KW-1185">Reference proteome</keyword>
<name>A0A9P1MZW6_9PELO</name>
<keyword evidence="9" id="KW-0547">Nucleotide-binding</keyword>
<dbReference type="SUPFAM" id="SSF53784">
    <property type="entry name" value="Phosphofructokinase"/>
    <property type="match status" value="2"/>
</dbReference>
<protein>
    <recommendedName>
        <fullName evidence="4">6-phosphofructokinase</fullName>
        <ecNumber evidence="4">2.7.1.11</ecNumber>
    </recommendedName>
</protein>
<keyword evidence="6" id="KW-0021">Allosteric enzyme</keyword>
<keyword evidence="13" id="KW-0324">Glycolysis</keyword>
<dbReference type="GO" id="GO:0048029">
    <property type="term" value="F:monosaccharide binding"/>
    <property type="evidence" value="ECO:0007669"/>
    <property type="project" value="TreeGrafter"/>
</dbReference>
<dbReference type="GO" id="GO:0005524">
    <property type="term" value="F:ATP binding"/>
    <property type="evidence" value="ECO:0007669"/>
    <property type="project" value="UniProtKB-KW"/>
</dbReference>
<keyword evidence="11" id="KW-0067">ATP-binding</keyword>
<accession>A0A9P1MZW6</accession>
<dbReference type="GO" id="GO:0003872">
    <property type="term" value="F:6-phosphofructokinase activity"/>
    <property type="evidence" value="ECO:0007669"/>
    <property type="project" value="UniProtKB-EC"/>
</dbReference>
<proteinExistence type="predicted"/>
<feature type="domain" description="Phosphofructokinase" evidence="15">
    <location>
        <begin position="410"/>
        <end position="694"/>
    </location>
</feature>
<evidence type="ECO:0000256" key="6">
    <source>
        <dbReference type="ARBA" id="ARBA00022533"/>
    </source>
</evidence>
<evidence type="ECO:0000256" key="4">
    <source>
        <dbReference type="ARBA" id="ARBA00012055"/>
    </source>
</evidence>
<dbReference type="GO" id="GO:0046872">
    <property type="term" value="F:metal ion binding"/>
    <property type="evidence" value="ECO:0007669"/>
    <property type="project" value="UniProtKB-KW"/>
</dbReference>
<comment type="pathway">
    <text evidence="3">Carbohydrate degradation; glycolysis; D-glyceraldehyde 3-phosphate and glycerone phosphate from D-glucose: step 3/4.</text>
</comment>
<dbReference type="OrthoDB" id="537915at2759"/>
<dbReference type="Gene3D" id="3.40.50.450">
    <property type="match status" value="2"/>
</dbReference>